<comment type="caution">
    <text evidence="1">The sequence shown here is derived from an EMBL/GenBank/DDBJ whole genome shotgun (WGS) entry which is preliminary data.</text>
</comment>
<keyword evidence="2" id="KW-1185">Reference proteome</keyword>
<protein>
    <submittedName>
        <fullName evidence="1">Uncharacterized protein</fullName>
    </submittedName>
</protein>
<sequence>MAYTTWNDISDLSIKVYNLNTGATTATLEDTTTIYANKKHQAVVVISFVPLDTDNNPIQDTGNNLPPPTLVRNAVELLNWDTGNPITTEAGEDWSYTTTASAFAWPLDMAITGSFALPTTSLDNNSKYTLVYYVQASATSDSMNIGMQLDVSKLNPAMGNKIIQSKLGGSHDETCTITTINASEIPFNILSYNPIYTSPDSGDDVPLTQNPPLTPENFFRAIHIAYYLNWNAAKADFRHNNSIFNAGVTMGGSAYNPDNTKTPTQQQEDPTSGTMNITENCCFLDQRDGLYSYKGYLWPKCLVNIDDIKEQKGNNDRSTAITNNSKDATSFKDTNTYNLYQDAMPTQPIDLSKIYADEAGGFDFDKSVCIYMTIYLTFGYELQYFKRQRFYSLEINDQYGNSLNLFVNPANCPKIFNAFDEYNYGISMFLDNTIEWLSEGITTTENNTIGIAKDVFGWLIPHPSTNADNRVLKFDFVEKEMPDDGNEVTNIQITDVKFQASGDYDKLQSEPNTGYAIRTIRTENQNASNFNYAARTYKLGMLPPLGEDPNSVITIVSENHEYKFGVSSSINPNEPNTPYNWQFYPVWNAGGFIMYGVSQTLKMYNATLMVADPEISSDLYQIGNSSDFSDAVFATVQALNFDSNTNQQEPDKPVQGPIDGGTGTINNPYEDNPNFPSRGDWVSVENVQLSWATDPTKVGTTIYPNGLHQTSLFVEFDALRYVPGSTTPTTDYCEYPPTQDYVNRSISIIDYDTGNSIELGADGWAFGFTKNSFFKIAPNASWGNTNNDSPAANSGKPYHYGLSIYITNNSGEALNPRKIGVCFTIDDPKWSSPIVITLNGGAEGAPVTPMFIKTFAEPILDTSDIQILTYYSNTVGTYPDDKVQKPQGEPCDLGNYNRSWSILFLPQKATITDKILGWRLAKEDHSSTYQTTAMPVGRKSIGLYHNEFWLLPIGSFQQWDLSSTSLVTTSNYTVTPIAGGQQSFKATIRPTAPNLYVEFHIYASFSGQCCVGYDFPPVNIEWVDTYGNTYPFSIELSSLPMLFTNKESGSLPSNPSTYVTQGKNTQTISKALNYNVSYSFSTIAYDHSLIIGPADTQTSYKLYYGLPSARDRITLRFYGGNRAQGLVTNIPSGSVNNVSFVLEYAALTQERNTGMNWGPGEADNQFVADNYTGHTGWVGNIMSDRFSFSLQPIWTNGHLALLNLEFNNWLNVLDGSSDYPTFYTAYDTSASNYTIAVYQE</sequence>
<evidence type="ECO:0000313" key="1">
    <source>
        <dbReference type="EMBL" id="MDL2331866.1"/>
    </source>
</evidence>
<proteinExistence type="predicted"/>
<dbReference type="AlphaFoldDB" id="A0AAW7B5M3"/>
<accession>A0AAW7B5M3</accession>
<dbReference type="Proteomes" id="UP001171122">
    <property type="component" value="Unassembled WGS sequence"/>
</dbReference>
<organism evidence="1 2">
    <name type="scientific">Brucella inopinata</name>
    <dbReference type="NCBI Taxonomy" id="1218315"/>
    <lineage>
        <taxon>Bacteria</taxon>
        <taxon>Pseudomonadati</taxon>
        <taxon>Pseudomonadota</taxon>
        <taxon>Alphaproteobacteria</taxon>
        <taxon>Hyphomicrobiales</taxon>
        <taxon>Brucellaceae</taxon>
        <taxon>Brucella/Ochrobactrum group</taxon>
        <taxon>Brucella</taxon>
    </lineage>
</organism>
<gene>
    <name evidence="1" type="ORF">P8A28_02630</name>
</gene>
<name>A0AAW7B5M3_9HYPH</name>
<dbReference type="RefSeq" id="WP_008511660.1">
    <property type="nucleotide sequence ID" value="NZ_JARQXC010000004.1"/>
</dbReference>
<reference evidence="1" key="1">
    <citation type="journal article" date="2023" name="Front. Microbiol.">
        <title>Isolation of Brucella inopinata from a White's tree frog (Litoria caerulea): pose exotic frogs a potential risk to human health?</title>
        <authorList>
            <person name="Scholz H.C."/>
            <person name="Heckers K.O."/>
            <person name="Appelt S."/>
            <person name="Geier-Doemling D."/>
            <person name="Schlegel P."/>
            <person name="Wattam A.R."/>
        </authorList>
    </citation>
    <scope>NUCLEOTIDE SEQUENCE</scope>
    <source>
        <strain evidence="1">FO700662</strain>
    </source>
</reference>
<evidence type="ECO:0000313" key="2">
    <source>
        <dbReference type="Proteomes" id="UP001171122"/>
    </source>
</evidence>
<dbReference type="EMBL" id="JARQXC010000004">
    <property type="protein sequence ID" value="MDL2331866.1"/>
    <property type="molecule type" value="Genomic_DNA"/>
</dbReference>